<dbReference type="EC" id="3.2.1.23" evidence="4"/>
<dbReference type="InterPro" id="IPR048913">
    <property type="entry name" value="BetaGal_gal-bd"/>
</dbReference>
<keyword evidence="3 4" id="KW-0326">Glycosidase</keyword>
<dbReference type="InterPro" id="IPR001944">
    <property type="entry name" value="Glycoside_Hdrlase_35"/>
</dbReference>
<dbReference type="Gene3D" id="2.60.120.260">
    <property type="entry name" value="Galactose-binding domain-like"/>
    <property type="match status" value="2"/>
</dbReference>
<evidence type="ECO:0000256" key="1">
    <source>
        <dbReference type="ARBA" id="ARBA00009809"/>
    </source>
</evidence>
<dbReference type="InterPro" id="IPR026283">
    <property type="entry name" value="B-gal_1-like"/>
</dbReference>
<comment type="catalytic activity">
    <reaction evidence="4">
        <text>Hydrolysis of terminal non-reducing beta-D-galactose residues in beta-D-galactosides.</text>
        <dbReference type="EC" id="3.2.1.23"/>
    </reaction>
</comment>
<comment type="similarity">
    <text evidence="1 5">Belongs to the glycosyl hydrolase 35 family.</text>
</comment>
<feature type="domain" description="Beta-galactosidase 1-like first all-beta" evidence="8">
    <location>
        <begin position="405"/>
        <end position="460"/>
    </location>
</feature>
<organism evidence="10 11">
    <name type="scientific">Paraburkholderia kururiensis</name>
    <dbReference type="NCBI Taxonomy" id="984307"/>
    <lineage>
        <taxon>Bacteria</taxon>
        <taxon>Pseudomonadati</taxon>
        <taxon>Pseudomonadota</taxon>
        <taxon>Betaproteobacteria</taxon>
        <taxon>Burkholderiales</taxon>
        <taxon>Burkholderiaceae</taxon>
        <taxon>Paraburkholderia</taxon>
    </lineage>
</organism>
<dbReference type="SUPFAM" id="SSF51445">
    <property type="entry name" value="(Trans)glycosidases"/>
    <property type="match status" value="1"/>
</dbReference>
<evidence type="ECO:0000256" key="3">
    <source>
        <dbReference type="ARBA" id="ARBA00023295"/>
    </source>
</evidence>
<dbReference type="EMBL" id="CP139965">
    <property type="protein sequence ID" value="WQD77765.1"/>
    <property type="molecule type" value="Genomic_DNA"/>
</dbReference>
<feature type="compositionally biased region" description="Basic and acidic residues" evidence="6">
    <location>
        <begin position="8"/>
        <end position="22"/>
    </location>
</feature>
<evidence type="ECO:0000256" key="6">
    <source>
        <dbReference type="SAM" id="MobiDB-lite"/>
    </source>
</evidence>
<dbReference type="SUPFAM" id="SSF49785">
    <property type="entry name" value="Galactose-binding domain-like"/>
    <property type="match status" value="1"/>
</dbReference>
<dbReference type="InterPro" id="IPR017853">
    <property type="entry name" value="GH"/>
</dbReference>
<dbReference type="Pfam" id="PF21317">
    <property type="entry name" value="BetaGal_ABD_1"/>
    <property type="match status" value="2"/>
</dbReference>
<feature type="region of interest" description="Disordered" evidence="6">
    <location>
        <begin position="1"/>
        <end position="22"/>
    </location>
</feature>
<keyword evidence="11" id="KW-1185">Reference proteome</keyword>
<evidence type="ECO:0000256" key="5">
    <source>
        <dbReference type="RuleBase" id="RU003679"/>
    </source>
</evidence>
<dbReference type="GO" id="GO:0004565">
    <property type="term" value="F:beta-galactosidase activity"/>
    <property type="evidence" value="ECO:0007669"/>
    <property type="project" value="UniProtKB-EC"/>
</dbReference>
<dbReference type="InterPro" id="IPR048912">
    <property type="entry name" value="BetaGal1-like_ABD1"/>
</dbReference>
<evidence type="ECO:0000259" key="8">
    <source>
        <dbReference type="Pfam" id="PF21317"/>
    </source>
</evidence>
<gene>
    <name evidence="10" type="ORF">U0042_27635</name>
</gene>
<evidence type="ECO:0000313" key="10">
    <source>
        <dbReference type="EMBL" id="WQD77765.1"/>
    </source>
</evidence>
<feature type="domain" description="Glycoside hydrolase 35 catalytic" evidence="7">
    <location>
        <begin position="39"/>
        <end position="356"/>
    </location>
</feature>
<dbReference type="Pfam" id="PF01301">
    <property type="entry name" value="Glyco_hydro_35"/>
    <property type="match status" value="1"/>
</dbReference>
<protein>
    <recommendedName>
        <fullName evidence="4">Beta-galactosidase</fullName>
        <ecNumber evidence="4">3.2.1.23</ecNumber>
    </recommendedName>
</protein>
<evidence type="ECO:0000256" key="2">
    <source>
        <dbReference type="ARBA" id="ARBA00022801"/>
    </source>
</evidence>
<dbReference type="PROSITE" id="PS01182">
    <property type="entry name" value="GLYCOSYL_HYDROL_F35"/>
    <property type="match status" value="1"/>
</dbReference>
<dbReference type="InterPro" id="IPR019801">
    <property type="entry name" value="Glyco_hydro_35_CS"/>
</dbReference>
<feature type="domain" description="Beta-galactosidase 1-like first all-beta" evidence="8">
    <location>
        <begin position="494"/>
        <end position="547"/>
    </location>
</feature>
<proteinExistence type="inferred from homology"/>
<dbReference type="RefSeq" id="WP_232833460.1">
    <property type="nucleotide sequence ID" value="NZ_CP139965.1"/>
</dbReference>
<dbReference type="PANTHER" id="PTHR23421">
    <property type="entry name" value="BETA-GALACTOSIDASE RELATED"/>
    <property type="match status" value="1"/>
</dbReference>
<dbReference type="PRINTS" id="PR00742">
    <property type="entry name" value="GLHYDRLASE35"/>
</dbReference>
<dbReference type="Gene3D" id="3.20.20.80">
    <property type="entry name" value="Glycosidases"/>
    <property type="match status" value="1"/>
</dbReference>
<dbReference type="InterPro" id="IPR031330">
    <property type="entry name" value="Gly_Hdrlase_35_cat"/>
</dbReference>
<dbReference type="Pfam" id="PF21467">
    <property type="entry name" value="BetaGal_gal-bd"/>
    <property type="match status" value="1"/>
</dbReference>
<dbReference type="PIRSF" id="PIRSF006336">
    <property type="entry name" value="B-gal"/>
    <property type="match status" value="1"/>
</dbReference>
<sequence>MTNDPPPPDEHRVQPVPRSDEPDGTLHRTFAFSADGAHFLLDGEPFQIRSGELHPARIPVEYWQHRIRMVRAMGMNCIALYVMWNYHEAQPGVFDFETDNRDIEAFVRLCQRERMWVLLRPGPYVCAEWDLGGLPWWLLRYPDIVLRTGWAGDPRYMAAVARYIAELAVRVKPLMIAAGGPILMIQIENEFGSYAHNPPYLEEIRALWLQHGVTGPFYTEDGLMQLQQNRSRVAGGAIALSNGDAAQIAAARQAFPDVPVMAGEVYPGWLTHWGDAAFQGTAVDIGEKLDAFMRERLSFNLYVIHGGTSFGFHAGANTDDRTGAYQPDITSYDYAAPINEQGTATPKYAKYREIVARCLSSPLPEVPAPLPTIERRGSAALMPVAYASIWDNLPDALPVDETVDPQPFERYGQAFGCALYRTTLPAEAMQADSGLEAGGVHDYATVFVDGQYVGGISRARMPAQHAKRHGVVNEGEAPLTLPAGVGTRSVAGRTHNASRSLDIFVEGMGRVNYSHAMVDRKGLLGPVMLRYANGRIETLRGWQVFPLPMDDAFMAALRPVCTQPQRPGMFFKATLTLDEIGDTYLDMRRWTKGMVWVNGRNLGRYWHIGPQTRLYCPAPWLVRGANDVLIFDLHETEAKPIELVRTLS</sequence>
<accession>A0ABZ0WK87</accession>
<evidence type="ECO:0000259" key="7">
    <source>
        <dbReference type="Pfam" id="PF01301"/>
    </source>
</evidence>
<reference evidence="10 11" key="1">
    <citation type="submission" date="2023-12" db="EMBL/GenBank/DDBJ databases">
        <title>Genome sequencing and assembly of bacterial species from a model synthetic community.</title>
        <authorList>
            <person name="Hogle S.L."/>
        </authorList>
    </citation>
    <scope>NUCLEOTIDE SEQUENCE [LARGE SCALE GENOMIC DNA]</scope>
    <source>
        <strain evidence="10 11">HAMBI 2494</strain>
    </source>
</reference>
<dbReference type="Proteomes" id="UP001325479">
    <property type="component" value="Chromosome"/>
</dbReference>
<evidence type="ECO:0000259" key="9">
    <source>
        <dbReference type="Pfam" id="PF21467"/>
    </source>
</evidence>
<name>A0ABZ0WK87_9BURK</name>
<keyword evidence="2 4" id="KW-0378">Hydrolase</keyword>
<evidence type="ECO:0000256" key="4">
    <source>
        <dbReference type="RuleBase" id="RU000675"/>
    </source>
</evidence>
<feature type="domain" description="Beta-galactosidase galactose-binding" evidence="9">
    <location>
        <begin position="569"/>
        <end position="626"/>
    </location>
</feature>
<evidence type="ECO:0000313" key="11">
    <source>
        <dbReference type="Proteomes" id="UP001325479"/>
    </source>
</evidence>
<dbReference type="InterPro" id="IPR008979">
    <property type="entry name" value="Galactose-bd-like_sf"/>
</dbReference>